<protein>
    <submittedName>
        <fullName evidence="2">Uncharacterized protein</fullName>
    </submittedName>
</protein>
<organism evidence="2 3">
    <name type="scientific">Glutamicibacter arilaitensis (strain DSM 16368 / CIP 108037 / IAM 15318 / JCM 13566 / NCIMB 14258 / Re117)</name>
    <name type="common">Arthrobacter arilaitensis</name>
    <dbReference type="NCBI Taxonomy" id="861360"/>
    <lineage>
        <taxon>Bacteria</taxon>
        <taxon>Bacillati</taxon>
        <taxon>Actinomycetota</taxon>
        <taxon>Actinomycetes</taxon>
        <taxon>Micrococcales</taxon>
        <taxon>Micrococcaceae</taxon>
        <taxon>Glutamicibacter</taxon>
    </lineage>
</organism>
<sequence>MTQQYDSFMWRARARRIPRAGKQSVQVASPGVRHER</sequence>
<evidence type="ECO:0000313" key="3">
    <source>
        <dbReference type="Proteomes" id="UP000006878"/>
    </source>
</evidence>
<accession>A0ABM9PTJ6</accession>
<dbReference type="EMBL" id="FQ311875">
    <property type="protein sequence ID" value="CBT74525.1"/>
    <property type="molecule type" value="Genomic_DNA"/>
</dbReference>
<gene>
    <name evidence="2" type="ordered locus">AARI_02890</name>
</gene>
<dbReference type="Proteomes" id="UP000006878">
    <property type="component" value="Chromosome"/>
</dbReference>
<name>A0ABM9PTJ6_GLUAR</name>
<feature type="region of interest" description="Disordered" evidence="1">
    <location>
        <begin position="17"/>
        <end position="36"/>
    </location>
</feature>
<proteinExistence type="predicted"/>
<reference evidence="3" key="1">
    <citation type="journal article" date="2010" name="PLoS ONE">
        <title>The Arthrobacter arilaitensis Re117 genome sequence reveals its genetic adaptation to the surface of cheese.</title>
        <authorList>
            <person name="Monnet C."/>
            <person name="Loux V."/>
            <person name="Gibrat J.F."/>
            <person name="Spinnler E."/>
            <person name="Barbe V."/>
            <person name="Vacherie B."/>
            <person name="Gavory F."/>
            <person name="Gourbeyre E."/>
            <person name="Siguier P."/>
            <person name="Chandler M."/>
            <person name="Elleuch R."/>
            <person name="Irlinger F."/>
            <person name="Vallaeys T."/>
        </authorList>
    </citation>
    <scope>NUCLEOTIDE SEQUENCE</scope>
    <source>
        <strain evidence="3">DSM 16368 / CIP 108037 / IAM 15318 / JCM 13566 / Re117</strain>
    </source>
</reference>
<keyword evidence="3" id="KW-1185">Reference proteome</keyword>
<evidence type="ECO:0000313" key="2">
    <source>
        <dbReference type="EMBL" id="CBT74525.1"/>
    </source>
</evidence>
<reference evidence="3" key="2">
    <citation type="submission" date="2010-07" db="EMBL/GenBank/DDBJ databases">
        <title>Complete genome sequence of Arthrobacter arilaitensis (strain DSM 16368 / CIP 108037 / JCM 13566 / Re117).</title>
        <authorList>
            <person name="Genoscope."/>
        </authorList>
    </citation>
    <scope>NUCLEOTIDE SEQUENCE [LARGE SCALE GENOMIC DNA]</scope>
    <source>
        <strain evidence="3">DSM 16368 / CIP 108037 / IAM 15318 / JCM 13566 / Re117</strain>
    </source>
</reference>
<evidence type="ECO:0000256" key="1">
    <source>
        <dbReference type="SAM" id="MobiDB-lite"/>
    </source>
</evidence>